<organism evidence="1 2">
    <name type="scientific">Proteus phage VB_PmiS-Isfahan</name>
    <dbReference type="NCBI Taxonomy" id="1969841"/>
    <lineage>
        <taxon>Viruses</taxon>
        <taxon>Duplodnaviria</taxon>
        <taxon>Heunggongvirae</taxon>
        <taxon>Uroviricota</taxon>
        <taxon>Caudoviricetes</taxon>
        <taxon>Gorganvirus</taxon>
        <taxon>Gorganvirus isfahan</taxon>
    </lineage>
</organism>
<name>A0A1U9ZA96_9CAUD</name>
<dbReference type="KEGG" id="vg:40076398"/>
<evidence type="ECO:0000313" key="2">
    <source>
        <dbReference type="Proteomes" id="UP000221468"/>
    </source>
</evidence>
<reference evidence="1 2" key="1">
    <citation type="journal article" date="2019" name="Genomics">
        <title>Genomic analyses of a novel bacteriophage (VB_PmiS-Isfahan) within Siphoviridae family infecting Proteus mirabilis.</title>
        <authorList>
            <person name="Yazdi M."/>
            <person name="Bouzari M."/>
            <person name="Ghaemi E.A."/>
        </authorList>
    </citation>
    <scope>NUCLEOTIDE SEQUENCE [LARGE SCALE GENOMIC DNA]</scope>
</reference>
<dbReference type="EMBL" id="KY742649">
    <property type="protein sequence ID" value="AQZ54641.1"/>
    <property type="molecule type" value="Genomic_DNA"/>
</dbReference>
<dbReference type="OrthoDB" id="41100at10239"/>
<accession>A0A1U9ZA96</accession>
<keyword evidence="2" id="KW-1185">Reference proteome</keyword>
<dbReference type="Proteomes" id="UP000221468">
    <property type="component" value="Segment"/>
</dbReference>
<evidence type="ECO:0000313" key="1">
    <source>
        <dbReference type="EMBL" id="AQZ54641.1"/>
    </source>
</evidence>
<protein>
    <submittedName>
        <fullName evidence="1">Uncharacterized protein</fullName>
    </submittedName>
</protein>
<dbReference type="GeneID" id="40076398"/>
<proteinExistence type="predicted"/>
<sequence>MSNRVKRLEKQIKKHGEEFVCDKMNITIDHLKRNLLTGKSNINIILLKALENIA</sequence>
<dbReference type="RefSeq" id="YP_009600592.1">
    <property type="nucleotide sequence ID" value="NC_041925.1"/>
</dbReference>